<accession>A0AB39ZNJ0</accession>
<protein>
    <submittedName>
        <fullName evidence="3">Uncharacterized protein</fullName>
    </submittedName>
</protein>
<evidence type="ECO:0000313" key="3">
    <source>
        <dbReference type="RefSeq" id="XP_016939877.2"/>
    </source>
</evidence>
<evidence type="ECO:0000313" key="2">
    <source>
        <dbReference type="Proteomes" id="UP001652628"/>
    </source>
</evidence>
<name>A0AB39ZNJ0_DROSZ</name>
<gene>
    <name evidence="3" type="primary">LOC108017364</name>
</gene>
<dbReference type="RefSeq" id="XP_016939877.2">
    <property type="nucleotide sequence ID" value="XM_017084388.3"/>
</dbReference>
<feature type="signal peptide" evidence="1">
    <location>
        <begin position="1"/>
        <end position="21"/>
    </location>
</feature>
<keyword evidence="1" id="KW-0732">Signal</keyword>
<keyword evidence="2" id="KW-1185">Reference proteome</keyword>
<dbReference type="GeneID" id="108017364"/>
<dbReference type="AlphaFoldDB" id="A0AB39ZNJ0"/>
<organism evidence="2 3">
    <name type="scientific">Drosophila suzukii</name>
    <name type="common">Spotted-wing drosophila fruit fly</name>
    <dbReference type="NCBI Taxonomy" id="28584"/>
    <lineage>
        <taxon>Eukaryota</taxon>
        <taxon>Metazoa</taxon>
        <taxon>Ecdysozoa</taxon>
        <taxon>Arthropoda</taxon>
        <taxon>Hexapoda</taxon>
        <taxon>Insecta</taxon>
        <taxon>Pterygota</taxon>
        <taxon>Neoptera</taxon>
        <taxon>Endopterygota</taxon>
        <taxon>Diptera</taxon>
        <taxon>Brachycera</taxon>
        <taxon>Muscomorpha</taxon>
        <taxon>Ephydroidea</taxon>
        <taxon>Drosophilidae</taxon>
        <taxon>Drosophila</taxon>
        <taxon>Sophophora</taxon>
    </lineage>
</organism>
<dbReference type="Proteomes" id="UP001652628">
    <property type="component" value="Chromosome 3"/>
</dbReference>
<reference evidence="3" key="1">
    <citation type="submission" date="2025-08" db="UniProtKB">
        <authorList>
            <consortium name="RefSeq"/>
        </authorList>
    </citation>
    <scope>IDENTIFICATION</scope>
</reference>
<feature type="chain" id="PRO_5044200576" evidence="1">
    <location>
        <begin position="22"/>
        <end position="55"/>
    </location>
</feature>
<sequence length="55" mass="6044">MNVLQGFVLFFLGLVLSVVDAQVATRSPQEMAWDKACGPGRYFSRVQNVCWPGPG</sequence>
<proteinExistence type="predicted"/>
<evidence type="ECO:0000256" key="1">
    <source>
        <dbReference type="SAM" id="SignalP"/>
    </source>
</evidence>